<dbReference type="AlphaFoldDB" id="A0A521C9M3"/>
<evidence type="ECO:0000259" key="2">
    <source>
        <dbReference type="SMART" id="SM00849"/>
    </source>
</evidence>
<evidence type="ECO:0000313" key="4">
    <source>
        <dbReference type="Proteomes" id="UP000319014"/>
    </source>
</evidence>
<dbReference type="Gene3D" id="1.10.10.10">
    <property type="entry name" value="Winged helix-like DNA-binding domain superfamily/Winged helix DNA-binding domain"/>
    <property type="match status" value="1"/>
</dbReference>
<keyword evidence="3" id="KW-0378">Hydrolase</keyword>
<keyword evidence="4" id="KW-1185">Reference proteome</keyword>
<dbReference type="SMART" id="SM00849">
    <property type="entry name" value="Lactamase_B"/>
    <property type="match status" value="1"/>
</dbReference>
<dbReference type="Pfam" id="PF00753">
    <property type="entry name" value="Lactamase_B"/>
    <property type="match status" value="1"/>
</dbReference>
<dbReference type="EMBL" id="FXTK01000004">
    <property type="protein sequence ID" value="SMO56096.1"/>
    <property type="molecule type" value="Genomic_DNA"/>
</dbReference>
<name>A0A521C9M3_9RHOB</name>
<dbReference type="InterPro" id="IPR041516">
    <property type="entry name" value="LACTB2_WH"/>
</dbReference>
<dbReference type="SUPFAM" id="SSF56281">
    <property type="entry name" value="Metallo-hydrolase/oxidoreductase"/>
    <property type="match status" value="1"/>
</dbReference>
<proteinExistence type="predicted"/>
<feature type="compositionally biased region" description="Polar residues" evidence="1">
    <location>
        <begin position="14"/>
        <end position="24"/>
    </location>
</feature>
<dbReference type="OrthoDB" id="9788263at2"/>
<dbReference type="CDD" id="cd16278">
    <property type="entry name" value="metallo-hydrolase-like_MBL-fold"/>
    <property type="match status" value="1"/>
</dbReference>
<dbReference type="InterPro" id="IPR050662">
    <property type="entry name" value="Sec-metab_biosynth-thioest"/>
</dbReference>
<dbReference type="InterPro" id="IPR036388">
    <property type="entry name" value="WH-like_DNA-bd_sf"/>
</dbReference>
<dbReference type="InterPro" id="IPR001279">
    <property type="entry name" value="Metallo-B-lactamas"/>
</dbReference>
<reference evidence="3 4" key="1">
    <citation type="submission" date="2017-05" db="EMBL/GenBank/DDBJ databases">
        <authorList>
            <person name="Varghese N."/>
            <person name="Submissions S."/>
        </authorList>
    </citation>
    <scope>NUCLEOTIDE SEQUENCE [LARGE SCALE GENOMIC DNA]</scope>
    <source>
        <strain evidence="3 4">DSM 100094</strain>
    </source>
</reference>
<organism evidence="3 4">
    <name type="scientific">Paracoccus laeviglucosivorans</name>
    <dbReference type="NCBI Taxonomy" id="1197861"/>
    <lineage>
        <taxon>Bacteria</taxon>
        <taxon>Pseudomonadati</taxon>
        <taxon>Pseudomonadota</taxon>
        <taxon>Alphaproteobacteria</taxon>
        <taxon>Rhodobacterales</taxon>
        <taxon>Paracoccaceae</taxon>
        <taxon>Paracoccus</taxon>
    </lineage>
</organism>
<dbReference type="Proteomes" id="UP000319014">
    <property type="component" value="Unassembled WGS sequence"/>
</dbReference>
<feature type="region of interest" description="Disordered" evidence="1">
    <location>
        <begin position="1"/>
        <end position="24"/>
    </location>
</feature>
<feature type="domain" description="Metallo-beta-lactamase" evidence="2">
    <location>
        <begin position="23"/>
        <end position="202"/>
    </location>
</feature>
<dbReference type="RefSeq" id="WP_142662322.1">
    <property type="nucleotide sequence ID" value="NZ_FXTK01000004.1"/>
</dbReference>
<dbReference type="PANTHER" id="PTHR23131">
    <property type="entry name" value="ENDORIBONUCLEASE LACTB2"/>
    <property type="match status" value="1"/>
</dbReference>
<dbReference type="GO" id="GO:0016787">
    <property type="term" value="F:hydrolase activity"/>
    <property type="evidence" value="ECO:0007669"/>
    <property type="project" value="UniProtKB-KW"/>
</dbReference>
<evidence type="ECO:0000256" key="1">
    <source>
        <dbReference type="SAM" id="MobiDB-lite"/>
    </source>
</evidence>
<dbReference type="InterPro" id="IPR036866">
    <property type="entry name" value="RibonucZ/Hydroxyglut_hydro"/>
</dbReference>
<gene>
    <name evidence="3" type="ORF">SAMN06265221_104108</name>
</gene>
<sequence>MSDASEPLRVVTADNPSPLTGPGTNSFLIGRGSVAVIDPGPDLPGHRAALIKAAHPGRITHIFVTHAHRDHSEGARALADATGAQVYGFGPATAGRSPLMQRLAAEGGLDGGEGLDHDFRPDMRLLDRQTIETDEWSLTALHTPGHFAGHLSFQMGTQIFCGDVVMGWSSTLISPPDGDLFDYFRSLERLELAGAHRLLPAHGDPITDPAARLAELGTHRRARTAQILAALRDGPATAMDLVRRIYDIPQHLHHAASRNVLAHLIALAEIGAIEVPDGLNAGAVFKGL</sequence>
<dbReference type="PANTHER" id="PTHR23131:SF0">
    <property type="entry name" value="ENDORIBONUCLEASE LACTB2"/>
    <property type="match status" value="1"/>
</dbReference>
<dbReference type="Gene3D" id="3.60.15.10">
    <property type="entry name" value="Ribonuclease Z/Hydroxyacylglutathione hydrolase-like"/>
    <property type="match status" value="1"/>
</dbReference>
<dbReference type="Pfam" id="PF17778">
    <property type="entry name" value="WHD_BLACT"/>
    <property type="match status" value="1"/>
</dbReference>
<protein>
    <submittedName>
        <fullName evidence="3">Hydroxyacylglutathione hydrolase</fullName>
    </submittedName>
</protein>
<evidence type="ECO:0000313" key="3">
    <source>
        <dbReference type="EMBL" id="SMO56096.1"/>
    </source>
</evidence>
<accession>A0A521C9M3</accession>